<name>A0ABU4HKZ4_9ACTN</name>
<feature type="transmembrane region" description="Helical" evidence="1">
    <location>
        <begin position="124"/>
        <end position="145"/>
    </location>
</feature>
<dbReference type="EMBL" id="JAWSTH010000011">
    <property type="protein sequence ID" value="MDW5593981.1"/>
    <property type="molecule type" value="Genomic_DNA"/>
</dbReference>
<keyword evidence="1" id="KW-1133">Transmembrane helix</keyword>
<proteinExistence type="predicted"/>
<dbReference type="RefSeq" id="WP_318596239.1">
    <property type="nucleotide sequence ID" value="NZ_JAWSTH010000011.1"/>
</dbReference>
<keyword evidence="3" id="KW-1185">Reference proteome</keyword>
<comment type="caution">
    <text evidence="2">The sequence shown here is derived from an EMBL/GenBank/DDBJ whole genome shotgun (WGS) entry which is preliminary data.</text>
</comment>
<feature type="transmembrane region" description="Helical" evidence="1">
    <location>
        <begin position="26"/>
        <end position="45"/>
    </location>
</feature>
<dbReference type="Pfam" id="PF19853">
    <property type="entry name" value="DUF6328"/>
    <property type="match status" value="1"/>
</dbReference>
<keyword evidence="1" id="KW-0472">Membrane</keyword>
<protein>
    <submittedName>
        <fullName evidence="2">DUF6328 family protein</fullName>
    </submittedName>
</protein>
<sequence length="157" mass="17715">MDEERRETEKERLDRNLLELLNELRVALPGVQVLFAFLLAVPFQSRWEQVTAFQRDVYFATLCCALIAIALMIAPTAYHRLNFRARRKRELVMISNRLAIGGIVFLAIALVGVMVLIADILFGTVATAIFGGLAALLFVLLWFVLPKHKDLGVEDDD</sequence>
<organism evidence="2 3">
    <name type="scientific">Conexibacter stalactiti</name>
    <dbReference type="NCBI Taxonomy" id="1940611"/>
    <lineage>
        <taxon>Bacteria</taxon>
        <taxon>Bacillati</taxon>
        <taxon>Actinomycetota</taxon>
        <taxon>Thermoleophilia</taxon>
        <taxon>Solirubrobacterales</taxon>
        <taxon>Conexibacteraceae</taxon>
        <taxon>Conexibacter</taxon>
    </lineage>
</organism>
<feature type="transmembrane region" description="Helical" evidence="1">
    <location>
        <begin position="98"/>
        <end position="118"/>
    </location>
</feature>
<reference evidence="3" key="1">
    <citation type="submission" date="2023-07" db="EMBL/GenBank/DDBJ databases">
        <title>Conexibacter stalactiti sp. nov., isolated from stalactites in a lava cave and emended description of the genus Conexibacter.</title>
        <authorList>
            <person name="Lee S.D."/>
        </authorList>
    </citation>
    <scope>NUCLEOTIDE SEQUENCE [LARGE SCALE GENOMIC DNA]</scope>
    <source>
        <strain evidence="3">KCTC 39840</strain>
    </source>
</reference>
<evidence type="ECO:0000313" key="3">
    <source>
        <dbReference type="Proteomes" id="UP001284601"/>
    </source>
</evidence>
<gene>
    <name evidence="2" type="ORF">R7226_06530</name>
</gene>
<evidence type="ECO:0000313" key="2">
    <source>
        <dbReference type="EMBL" id="MDW5593981.1"/>
    </source>
</evidence>
<feature type="transmembrane region" description="Helical" evidence="1">
    <location>
        <begin position="57"/>
        <end position="78"/>
    </location>
</feature>
<dbReference type="Proteomes" id="UP001284601">
    <property type="component" value="Unassembled WGS sequence"/>
</dbReference>
<keyword evidence="1" id="KW-0812">Transmembrane</keyword>
<accession>A0ABU4HKZ4</accession>
<evidence type="ECO:0000256" key="1">
    <source>
        <dbReference type="SAM" id="Phobius"/>
    </source>
</evidence>
<dbReference type="InterPro" id="IPR046291">
    <property type="entry name" value="DUF6328"/>
</dbReference>